<keyword evidence="2" id="KW-1185">Reference proteome</keyword>
<evidence type="ECO:0000313" key="2">
    <source>
        <dbReference type="Proteomes" id="UP000236728"/>
    </source>
</evidence>
<gene>
    <name evidence="1" type="ORF">SAMN05421819_2571</name>
</gene>
<name>A0A1H5ZDK9_9BACT</name>
<reference evidence="1 2" key="1">
    <citation type="submission" date="2016-10" db="EMBL/GenBank/DDBJ databases">
        <authorList>
            <person name="de Groot N.N."/>
        </authorList>
    </citation>
    <scope>NUCLEOTIDE SEQUENCE [LARGE SCALE GENOMIC DNA]</scope>
    <source>
        <strain evidence="1 2">DSM 22489</strain>
    </source>
</reference>
<proteinExistence type="predicted"/>
<dbReference type="OrthoDB" id="370799at2"/>
<accession>A0A1H5ZDK9</accession>
<dbReference type="Proteomes" id="UP000236728">
    <property type="component" value="Unassembled WGS sequence"/>
</dbReference>
<organism evidence="1 2">
    <name type="scientific">Bryocella elongata</name>
    <dbReference type="NCBI Taxonomy" id="863522"/>
    <lineage>
        <taxon>Bacteria</taxon>
        <taxon>Pseudomonadati</taxon>
        <taxon>Acidobacteriota</taxon>
        <taxon>Terriglobia</taxon>
        <taxon>Terriglobales</taxon>
        <taxon>Acidobacteriaceae</taxon>
        <taxon>Bryocella</taxon>
    </lineage>
</organism>
<dbReference type="RefSeq" id="WP_103933461.1">
    <property type="nucleotide sequence ID" value="NZ_FNVA01000004.1"/>
</dbReference>
<sequence length="98" mass="10954">MTLADFNSSLSQDDPPVGLPLPLQSLWWDAKGDWDRAHALVNDLGTPDAMSVHAYLHRKEGDEANASYWYRRAGSGFRRPTLAQEWAELVAAQLADED</sequence>
<protein>
    <submittedName>
        <fullName evidence="1">Uncharacterized protein</fullName>
    </submittedName>
</protein>
<dbReference type="EMBL" id="FNVA01000004">
    <property type="protein sequence ID" value="SEG33815.1"/>
    <property type="molecule type" value="Genomic_DNA"/>
</dbReference>
<dbReference type="AlphaFoldDB" id="A0A1H5ZDK9"/>
<evidence type="ECO:0000313" key="1">
    <source>
        <dbReference type="EMBL" id="SEG33815.1"/>
    </source>
</evidence>